<keyword evidence="3 6" id="KW-0812">Transmembrane</keyword>
<evidence type="ECO:0000256" key="6">
    <source>
        <dbReference type="SAM" id="Phobius"/>
    </source>
</evidence>
<dbReference type="Proteomes" id="UP000186112">
    <property type="component" value="Unassembled WGS sequence"/>
</dbReference>
<accession>A0A1U7M3L3</accession>
<keyword evidence="5 6" id="KW-0472">Membrane</keyword>
<feature type="transmembrane region" description="Helical" evidence="6">
    <location>
        <begin position="43"/>
        <end position="62"/>
    </location>
</feature>
<keyword evidence="9" id="KW-1185">Reference proteome</keyword>
<keyword evidence="4 6" id="KW-1133">Transmembrane helix</keyword>
<evidence type="ECO:0000313" key="8">
    <source>
        <dbReference type="EMBL" id="OLS01788.1"/>
    </source>
</evidence>
<comment type="caution">
    <text evidence="8">The sequence shown here is derived from an EMBL/GenBank/DDBJ whole genome shotgun (WGS) entry which is preliminary data.</text>
</comment>
<keyword evidence="2" id="KW-0813">Transport</keyword>
<dbReference type="Gene3D" id="1.20.1250.20">
    <property type="entry name" value="MFS general substrate transporter like domains"/>
    <property type="match status" value="1"/>
</dbReference>
<dbReference type="InterPro" id="IPR036259">
    <property type="entry name" value="MFS_trans_sf"/>
</dbReference>
<feature type="transmembrane region" description="Helical" evidence="6">
    <location>
        <begin position="303"/>
        <end position="326"/>
    </location>
</feature>
<dbReference type="EMBL" id="LTDM01000059">
    <property type="protein sequence ID" value="OLS01788.1"/>
    <property type="molecule type" value="Genomic_DNA"/>
</dbReference>
<feature type="transmembrane region" description="Helical" evidence="6">
    <location>
        <begin position="365"/>
        <end position="386"/>
    </location>
</feature>
<evidence type="ECO:0000256" key="3">
    <source>
        <dbReference type="ARBA" id="ARBA00022692"/>
    </source>
</evidence>
<dbReference type="PANTHER" id="PTHR23504">
    <property type="entry name" value="MAJOR FACILITATOR SUPERFAMILY DOMAIN-CONTAINING PROTEIN 10"/>
    <property type="match status" value="1"/>
</dbReference>
<dbReference type="GO" id="GO:0022857">
    <property type="term" value="F:transmembrane transporter activity"/>
    <property type="evidence" value="ECO:0007669"/>
    <property type="project" value="InterPro"/>
</dbReference>
<sequence>MKKEVKKILAFSGLIWIIANLHHPVTPSYFTGLKLPDHIFGTSYAAMVFAIFITAPVWGSIGDKGKRKLTLVIATFFYGIVQISFSLTTSVWSILVFRVLAGVGAGGFQVSLMSALVDVSKREESKVIMANYSAILSVCSAIGFLIGGMLGYLTPQTVFIIQGVCMIFLSLGIKIFLKETNPQQRVDAKKTKFIWNIVKDKKKSEGVFNLWIITFLFITFFVGLAYSGNNNAFNYYLKAELNMLPVVNGIWKALTGIVGLIANLSINVWIINKTDIKKSMVFILFFNAIFAYLLFLNDSIVPFFLYSFLFFTLYTILLPILQGFAVEGEMKDIGFMSGMFNAIKAFGEMIGAIVAGFSYNLSSKMPFLIAAISLGIAFILSFLSYLRDERGEGESCI</sequence>
<dbReference type="SUPFAM" id="SSF103473">
    <property type="entry name" value="MFS general substrate transporter"/>
    <property type="match status" value="1"/>
</dbReference>
<dbReference type="PROSITE" id="PS50850">
    <property type="entry name" value="MFS"/>
    <property type="match status" value="1"/>
</dbReference>
<gene>
    <name evidence="8" type="primary">mdtG</name>
    <name evidence="8" type="ORF">TICRE_21640</name>
</gene>
<evidence type="ECO:0000259" key="7">
    <source>
        <dbReference type="PROSITE" id="PS50850"/>
    </source>
</evidence>
<proteinExistence type="predicted"/>
<dbReference type="RefSeq" id="WP_075727931.1">
    <property type="nucleotide sequence ID" value="NZ_LTDM01000059.1"/>
</dbReference>
<evidence type="ECO:0000256" key="5">
    <source>
        <dbReference type="ARBA" id="ARBA00023136"/>
    </source>
</evidence>
<dbReference type="PANTHER" id="PTHR23504:SF15">
    <property type="entry name" value="MAJOR FACILITATOR SUPERFAMILY (MFS) PROFILE DOMAIN-CONTAINING PROTEIN"/>
    <property type="match status" value="1"/>
</dbReference>
<feature type="transmembrane region" description="Helical" evidence="6">
    <location>
        <begin position="129"/>
        <end position="153"/>
    </location>
</feature>
<dbReference type="GO" id="GO:0005886">
    <property type="term" value="C:plasma membrane"/>
    <property type="evidence" value="ECO:0007669"/>
    <property type="project" value="UniProtKB-SubCell"/>
</dbReference>
<feature type="transmembrane region" description="Helical" evidence="6">
    <location>
        <begin position="338"/>
        <end position="359"/>
    </location>
</feature>
<evidence type="ECO:0000256" key="2">
    <source>
        <dbReference type="ARBA" id="ARBA00022448"/>
    </source>
</evidence>
<organism evidence="8 9">
    <name type="scientific">Tissierella creatinophila DSM 6911</name>
    <dbReference type="NCBI Taxonomy" id="1123403"/>
    <lineage>
        <taxon>Bacteria</taxon>
        <taxon>Bacillati</taxon>
        <taxon>Bacillota</taxon>
        <taxon>Tissierellia</taxon>
        <taxon>Tissierellales</taxon>
        <taxon>Tissierellaceae</taxon>
        <taxon>Tissierella</taxon>
    </lineage>
</organism>
<feature type="domain" description="Major facilitator superfamily (MFS) profile" evidence="7">
    <location>
        <begin position="1"/>
        <end position="389"/>
    </location>
</feature>
<reference evidence="8 9" key="1">
    <citation type="submission" date="2016-02" db="EMBL/GenBank/DDBJ databases">
        <title>Genome sequence of Tissierella creatinophila DSM 6911.</title>
        <authorList>
            <person name="Poehlein A."/>
            <person name="Daniel R."/>
        </authorList>
    </citation>
    <scope>NUCLEOTIDE SEQUENCE [LARGE SCALE GENOMIC DNA]</scope>
    <source>
        <strain evidence="8 9">DSM 6911</strain>
    </source>
</reference>
<dbReference type="InterPro" id="IPR011701">
    <property type="entry name" value="MFS"/>
</dbReference>
<comment type="subcellular location">
    <subcellularLocation>
        <location evidence="1">Cell membrane</location>
        <topology evidence="1">Multi-pass membrane protein</topology>
    </subcellularLocation>
</comment>
<evidence type="ECO:0000256" key="1">
    <source>
        <dbReference type="ARBA" id="ARBA00004651"/>
    </source>
</evidence>
<feature type="transmembrane region" description="Helical" evidence="6">
    <location>
        <begin position="69"/>
        <end position="88"/>
    </location>
</feature>
<dbReference type="AlphaFoldDB" id="A0A1U7M3L3"/>
<dbReference type="Pfam" id="PF07690">
    <property type="entry name" value="MFS_1"/>
    <property type="match status" value="1"/>
</dbReference>
<feature type="transmembrane region" description="Helical" evidence="6">
    <location>
        <begin position="249"/>
        <end position="272"/>
    </location>
</feature>
<name>A0A1U7M3L3_TISCR</name>
<protein>
    <submittedName>
        <fullName evidence="8">Multidrug resistance protein MdtG</fullName>
    </submittedName>
</protein>
<feature type="transmembrane region" description="Helical" evidence="6">
    <location>
        <begin position="279"/>
        <end position="297"/>
    </location>
</feature>
<dbReference type="OrthoDB" id="85643at2"/>
<evidence type="ECO:0000256" key="4">
    <source>
        <dbReference type="ARBA" id="ARBA00022989"/>
    </source>
</evidence>
<feature type="transmembrane region" description="Helical" evidence="6">
    <location>
        <begin position="94"/>
        <end position="117"/>
    </location>
</feature>
<feature type="transmembrane region" description="Helical" evidence="6">
    <location>
        <begin position="159"/>
        <end position="177"/>
    </location>
</feature>
<evidence type="ECO:0000313" key="9">
    <source>
        <dbReference type="Proteomes" id="UP000186112"/>
    </source>
</evidence>
<feature type="transmembrane region" description="Helical" evidence="6">
    <location>
        <begin position="208"/>
        <end position="229"/>
    </location>
</feature>
<dbReference type="InterPro" id="IPR020846">
    <property type="entry name" value="MFS_dom"/>
</dbReference>